<proteinExistence type="predicted"/>
<accession>A0A6J7EFX4</accession>
<dbReference type="EMBL" id="CAFBLR010000164">
    <property type="protein sequence ID" value="CAB4882202.1"/>
    <property type="molecule type" value="Genomic_DNA"/>
</dbReference>
<gene>
    <name evidence="1" type="ORF">UFOPK3417_01477</name>
</gene>
<reference evidence="1" key="1">
    <citation type="submission" date="2020-05" db="EMBL/GenBank/DDBJ databases">
        <authorList>
            <person name="Chiriac C."/>
            <person name="Salcher M."/>
            <person name="Ghai R."/>
            <person name="Kavagutti S V."/>
        </authorList>
    </citation>
    <scope>NUCLEOTIDE SEQUENCE</scope>
</reference>
<protein>
    <submittedName>
        <fullName evidence="1">Unannotated protein</fullName>
    </submittedName>
</protein>
<organism evidence="1">
    <name type="scientific">freshwater metagenome</name>
    <dbReference type="NCBI Taxonomy" id="449393"/>
    <lineage>
        <taxon>unclassified sequences</taxon>
        <taxon>metagenomes</taxon>
        <taxon>ecological metagenomes</taxon>
    </lineage>
</organism>
<name>A0A6J7EFX4_9ZZZZ</name>
<dbReference type="AlphaFoldDB" id="A0A6J7EFX4"/>
<evidence type="ECO:0000313" key="1">
    <source>
        <dbReference type="EMBL" id="CAB4882202.1"/>
    </source>
</evidence>
<sequence length="668" mass="71250">MLEQRLGDALCDTAVLLASNKHRVEDTTAVIHGEVVDEACVTGLFVDLDDGDVRAERVGGVALGEIEFVGELVALLLRLGRELNPRDDLGGHAGDLEATVTLHDVSLRGLEQTGSNLLALLQHVLAGDEHCRPSSLQRTRTHRARTARHEVRVGLHVADLVHRNAELVGDDHRERRVVRLAVARRTDHHRCATVVIDGDLAVLGEQTERGGDLDVRRNADTEDLDGTARDATLLLGAQTLVVRELQRGVEGLLVVTRVVVGTGDGGVRELRGLNEVLAADLGGIDTRHVCCDVQNALEHLRGLGATGAAIRHGWGGVGDHRLGIEVDLRDVVHTLAEHLGEHREHGADHRVGAAVGDAACVQTDDRAVLLDTHLDVHDVATTVAHRQHVLGAALGPLHRALEQQSGLGADFVLDVVGGLRAEPATDPRSDNPDLLGIHADSGSQCWLDGMSGLGGDDELQAIALGDGDARVGLHRHAGKALAEDAGLGHDIRTLEGVGVRTESGGECDVAAEFLEQQDATGERLLEINHSGHDVVVHDDLLGGVLTLVQVGGDDRCNNVADEADLAAGERRAHVLRGASKSDVVRQIEIVGGVDRQHARHVLGARDVNADDATMSDRRTDEHDVRHVRELHVVGVLVRTPEQAWILLPKDRVAENGAGAGLSHGDTFL</sequence>